<feature type="transmembrane region" description="Helical" evidence="1">
    <location>
        <begin position="629"/>
        <end position="644"/>
    </location>
</feature>
<keyword evidence="1" id="KW-1133">Transmembrane helix</keyword>
<reference evidence="2 3" key="1">
    <citation type="submission" date="2019-03" db="EMBL/GenBank/DDBJ databases">
        <title>Genomic Encyclopedia of Type Strains, Phase IV (KMG-IV): sequencing the most valuable type-strain genomes for metagenomic binning, comparative biology and taxonomic classification.</title>
        <authorList>
            <person name="Goeker M."/>
        </authorList>
    </citation>
    <scope>NUCLEOTIDE SEQUENCE [LARGE SCALE GENOMIC DNA]</scope>
    <source>
        <strain evidence="2 3">DSM 100013</strain>
    </source>
</reference>
<dbReference type="AlphaFoldDB" id="A0A4R2TUP3"/>
<feature type="transmembrane region" description="Helical" evidence="1">
    <location>
        <begin position="534"/>
        <end position="550"/>
    </location>
</feature>
<dbReference type="OrthoDB" id="3805529at2"/>
<feature type="transmembrane region" description="Helical" evidence="1">
    <location>
        <begin position="651"/>
        <end position="672"/>
    </location>
</feature>
<protein>
    <submittedName>
        <fullName evidence="2">Uncharacterized protein</fullName>
    </submittedName>
</protein>
<evidence type="ECO:0000313" key="3">
    <source>
        <dbReference type="Proteomes" id="UP000295504"/>
    </source>
</evidence>
<feature type="transmembrane region" description="Helical" evidence="1">
    <location>
        <begin position="489"/>
        <end position="514"/>
    </location>
</feature>
<evidence type="ECO:0000313" key="2">
    <source>
        <dbReference type="EMBL" id="TCQ06622.1"/>
    </source>
</evidence>
<keyword evidence="1" id="KW-0812">Transmembrane</keyword>
<proteinExistence type="predicted"/>
<dbReference type="Proteomes" id="UP000295504">
    <property type="component" value="Unassembled WGS sequence"/>
</dbReference>
<name>A0A4R2TUP3_9FIRM</name>
<feature type="transmembrane region" description="Helical" evidence="1">
    <location>
        <begin position="454"/>
        <end position="477"/>
    </location>
</feature>
<accession>A0A4R2TUP3</accession>
<dbReference type="RefSeq" id="WP_132847505.1">
    <property type="nucleotide sequence ID" value="NZ_CP058648.1"/>
</dbReference>
<keyword evidence="3" id="KW-1185">Reference proteome</keyword>
<organism evidence="2 3">
    <name type="scientific">Serpentinicella alkaliphila</name>
    <dbReference type="NCBI Taxonomy" id="1734049"/>
    <lineage>
        <taxon>Bacteria</taxon>
        <taxon>Bacillati</taxon>
        <taxon>Bacillota</taxon>
        <taxon>Clostridia</taxon>
        <taxon>Peptostreptococcales</taxon>
        <taxon>Natronincolaceae</taxon>
        <taxon>Serpentinicella</taxon>
    </lineage>
</organism>
<feature type="transmembrane region" description="Helical" evidence="1">
    <location>
        <begin position="571"/>
        <end position="594"/>
    </location>
</feature>
<comment type="caution">
    <text evidence="2">The sequence shown here is derived from an EMBL/GenBank/DDBJ whole genome shotgun (WGS) entry which is preliminary data.</text>
</comment>
<dbReference type="InterPro" id="IPR043748">
    <property type="entry name" value="DUF5693"/>
</dbReference>
<dbReference type="Pfam" id="PF18949">
    <property type="entry name" value="DUF5693"/>
    <property type="match status" value="1"/>
</dbReference>
<dbReference type="EMBL" id="SLYC01000003">
    <property type="protein sequence ID" value="TCQ06622.1"/>
    <property type="molecule type" value="Genomic_DNA"/>
</dbReference>
<feature type="transmembrane region" description="Helical" evidence="1">
    <location>
        <begin position="403"/>
        <end position="421"/>
    </location>
</feature>
<feature type="transmembrane region" description="Helical" evidence="1">
    <location>
        <begin position="684"/>
        <end position="705"/>
    </location>
</feature>
<gene>
    <name evidence="2" type="ORF">EDD79_100347</name>
</gene>
<sequence>MKKNIVLIAFLVISIIVSGIVLTDRIQVESENKYVDIILDYREIDELAKQSSYDISWWLQSFKELGIEYVAINEETIELLEQQNYPIEYMLGKDAIKNAKLDHPNFNILKKHLEDNEVGEYDLVVLTRSQDMYDFIKGGLEGRYTEDKFDFVIGEGSYFAILKGGISEALYIENIHLKDEQGKAYAAGTNFESSKLIRVGLGFSQDKIDKVEESGLKVLARPFSFYGWVGEKYLEAVIKDLTDNNMVPSMLIFGGSEVLGYSHNLDVMKDFMVENNIKLGLIETPVQRGHIEQRGLDLLTRSLNYEAVRIFSILPWMQERFQFANYSGAEEIENMMYRAVTERNIRTIYFRPFKKNKVEYVTDFNEYEKMFNRFEGRIGTHGIELGMTQAMRPIRVRLIKQTLMAWGIVAAGVFLLSYLFKLKNRVKYSLFILGILGTPLAFVIRPYLMEKVMALGAAIIFPSLGMLYFCHACYNYYVSDKEMNLGKKIVTAIKDLIIVSAISGIGAIFVASILSNIEFLLELDIFRGVKFSQLTPFLIYGLIYFAYFGYNSKDIKNEPSKVKINDIKALLFDNIKVFHAIIGGILLIVGYIYIARTGHETNIQPSEFELVLRNILEENLLARPRTKEFLIAFPILMTGIFFALEKYKALIFMTGLLAVIGQTSIVNTFSHLRTPVYLSVIRTVYSLGIGIVFGAIYILAFILLLKIVDKIKKINLYE</sequence>
<evidence type="ECO:0000256" key="1">
    <source>
        <dbReference type="SAM" id="Phobius"/>
    </source>
</evidence>
<feature type="transmembrane region" description="Helical" evidence="1">
    <location>
        <begin position="428"/>
        <end position="448"/>
    </location>
</feature>
<keyword evidence="1" id="KW-0472">Membrane</keyword>